<feature type="region of interest" description="Disordered" evidence="1">
    <location>
        <begin position="351"/>
        <end position="397"/>
    </location>
</feature>
<protein>
    <submittedName>
        <fullName evidence="3">Uncharacterized protein</fullName>
    </submittedName>
</protein>
<comment type="caution">
    <text evidence="3">The sequence shown here is derived from an EMBL/GenBank/DDBJ whole genome shotgun (WGS) entry which is preliminary data.</text>
</comment>
<organism evidence="3 4">
    <name type="scientific">Sparassis crispa</name>
    <dbReference type="NCBI Taxonomy" id="139825"/>
    <lineage>
        <taxon>Eukaryota</taxon>
        <taxon>Fungi</taxon>
        <taxon>Dikarya</taxon>
        <taxon>Basidiomycota</taxon>
        <taxon>Agaricomycotina</taxon>
        <taxon>Agaricomycetes</taxon>
        <taxon>Polyporales</taxon>
        <taxon>Sparassidaceae</taxon>
        <taxon>Sparassis</taxon>
    </lineage>
</organism>
<feature type="transmembrane region" description="Helical" evidence="2">
    <location>
        <begin position="98"/>
        <end position="118"/>
    </location>
</feature>
<reference evidence="3 4" key="1">
    <citation type="journal article" date="2018" name="Sci. Rep.">
        <title>Genome sequence of the cauliflower mushroom Sparassis crispa (Hanabiratake) and its association with beneficial usage.</title>
        <authorList>
            <person name="Kiyama R."/>
            <person name="Furutani Y."/>
            <person name="Kawaguchi K."/>
            <person name="Nakanishi T."/>
        </authorList>
    </citation>
    <scope>NUCLEOTIDE SEQUENCE [LARGE SCALE GENOMIC DNA]</scope>
</reference>
<evidence type="ECO:0000313" key="3">
    <source>
        <dbReference type="EMBL" id="GBE78333.1"/>
    </source>
</evidence>
<dbReference type="GeneID" id="38775250"/>
<feature type="transmembrane region" description="Helical" evidence="2">
    <location>
        <begin position="239"/>
        <end position="263"/>
    </location>
</feature>
<keyword evidence="2" id="KW-0472">Membrane</keyword>
<feature type="transmembrane region" description="Helical" evidence="2">
    <location>
        <begin position="163"/>
        <end position="184"/>
    </location>
</feature>
<sequence length="654" mass="71285">MIIGFATATPSPLLSSPAFFSTPSPSLSVTSAHSLPNVIPFPSATSDIVLPLISAFHSSRQIIDSPQPFASSCPTPAPPHSAAIALGGSSTKLEVAKAYLVGSGALLSFFVWNTFTAISFIRRSRAKNNILFYLLLGSQLPGVVGVTAAIIAEFVQTVDCTLIGILTAICIQVAHALMFTGIMGIKAYRCLGNSPLVVVVLVCIRGAMLVLLGIEIPHIHSSRSDALGTCAGGWFDSSLLRYIMLLQFAEALFLCGCFLFAVWKSTRTTVDQRLSIRISADATEDLGRDAHHTNRSTNSARGWWDYVPDAQLGLSPAEAEQTRSIWKTLVRGVSAVSRRLFHRHEIPPPSAFHRKSSLPGEYPIPQPRRCQNAGPNAMSARPRRDDLRRPEQSHPAQARPTLAAIDRFLKNLPRGELLLQMLRNELLYTTLLAAAFLGIAIMLTVGVTADAVAGVDVWITVDWVLISALTMHSFSRVIRRHEYDAAIQHPSAWTSPYLEASSASRRNHARSPVGVTQFRPRRRDVLSVSTPASIRTSFDRSSETFDLPTFVDPLRLDPLFGTQSSHDLSISPSTLCGLSPSDIDKSYVWSSPPTMPVSSDLGDRPSPRDGPFRISSPFLEPRTVVLQPEFTDTDDSRPAPREPGSDSKLPDYNC</sequence>
<keyword evidence="4" id="KW-1185">Reference proteome</keyword>
<keyword evidence="2" id="KW-0812">Transmembrane</keyword>
<feature type="compositionally biased region" description="Basic and acidic residues" evidence="1">
    <location>
        <begin position="382"/>
        <end position="392"/>
    </location>
</feature>
<evidence type="ECO:0000256" key="1">
    <source>
        <dbReference type="SAM" id="MobiDB-lite"/>
    </source>
</evidence>
<dbReference type="EMBL" id="BFAD01000001">
    <property type="protein sequence ID" value="GBE78333.1"/>
    <property type="molecule type" value="Genomic_DNA"/>
</dbReference>
<feature type="region of interest" description="Disordered" evidence="1">
    <location>
        <begin position="594"/>
        <end position="654"/>
    </location>
</feature>
<feature type="transmembrane region" description="Helical" evidence="2">
    <location>
        <begin position="426"/>
        <end position="445"/>
    </location>
</feature>
<dbReference type="OrthoDB" id="3267487at2759"/>
<dbReference type="RefSeq" id="XP_027609246.1">
    <property type="nucleotide sequence ID" value="XM_027753445.1"/>
</dbReference>
<name>A0A401G861_9APHY</name>
<feature type="compositionally biased region" description="Basic and acidic residues" evidence="1">
    <location>
        <begin position="601"/>
        <end position="611"/>
    </location>
</feature>
<dbReference type="InParanoid" id="A0A401G861"/>
<feature type="transmembrane region" description="Helical" evidence="2">
    <location>
        <begin position="130"/>
        <end position="151"/>
    </location>
</feature>
<dbReference type="Proteomes" id="UP000287166">
    <property type="component" value="Unassembled WGS sequence"/>
</dbReference>
<evidence type="ECO:0000313" key="4">
    <source>
        <dbReference type="Proteomes" id="UP000287166"/>
    </source>
</evidence>
<accession>A0A401G861</accession>
<evidence type="ECO:0000256" key="2">
    <source>
        <dbReference type="SAM" id="Phobius"/>
    </source>
</evidence>
<feature type="transmembrane region" description="Helical" evidence="2">
    <location>
        <begin position="196"/>
        <end position="219"/>
    </location>
</feature>
<proteinExistence type="predicted"/>
<dbReference type="AlphaFoldDB" id="A0A401G861"/>
<feature type="transmembrane region" description="Helical" evidence="2">
    <location>
        <begin position="451"/>
        <end position="471"/>
    </location>
</feature>
<feature type="compositionally biased region" description="Basic and acidic residues" evidence="1">
    <location>
        <begin position="634"/>
        <end position="654"/>
    </location>
</feature>
<keyword evidence="2" id="KW-1133">Transmembrane helix</keyword>
<gene>
    <name evidence="3" type="ORF">SCP_0112180</name>
</gene>